<organism evidence="10 11">
    <name type="scientific">Cnephaeus nilssonii</name>
    <name type="common">Northern bat</name>
    <name type="synonym">Eptesicus nilssonii</name>
    <dbReference type="NCBI Taxonomy" id="3371016"/>
    <lineage>
        <taxon>Eukaryota</taxon>
        <taxon>Metazoa</taxon>
        <taxon>Chordata</taxon>
        <taxon>Craniata</taxon>
        <taxon>Vertebrata</taxon>
        <taxon>Euteleostomi</taxon>
        <taxon>Mammalia</taxon>
        <taxon>Eutheria</taxon>
        <taxon>Laurasiatheria</taxon>
        <taxon>Chiroptera</taxon>
        <taxon>Yangochiroptera</taxon>
        <taxon>Vespertilionidae</taxon>
        <taxon>Cnephaeus</taxon>
    </lineage>
</organism>
<comment type="subcellular location">
    <subcellularLocation>
        <location evidence="1">Membrane</location>
        <topology evidence="1">Multi-pass membrane protein</topology>
    </subcellularLocation>
</comment>
<protein>
    <recommendedName>
        <fullName evidence="7">Palmitoyltransferase</fullName>
        <ecNumber evidence="7">2.3.1.225</ecNumber>
    </recommendedName>
</protein>
<keyword evidence="2 7" id="KW-0808">Transferase</keyword>
<comment type="domain">
    <text evidence="7">The DHHC domain is required for palmitoyltransferase activity.</text>
</comment>
<reference evidence="10" key="1">
    <citation type="submission" date="2023-06" db="EMBL/GenBank/DDBJ databases">
        <title>Reference genome for the Northern bat (Eptesicus nilssonii), a most northern bat species.</title>
        <authorList>
            <person name="Laine V.N."/>
            <person name="Pulliainen A.T."/>
            <person name="Lilley T.M."/>
        </authorList>
    </citation>
    <scope>NUCLEOTIDE SEQUENCE</scope>
    <source>
        <strain evidence="10">BLF_Eptnil</strain>
        <tissue evidence="10">Kidney</tissue>
    </source>
</reference>
<keyword evidence="3 7" id="KW-0812">Transmembrane</keyword>
<feature type="region of interest" description="Disordered" evidence="8">
    <location>
        <begin position="110"/>
        <end position="143"/>
    </location>
</feature>
<proteinExistence type="inferred from homology"/>
<feature type="transmembrane region" description="Helical" evidence="7">
    <location>
        <begin position="279"/>
        <end position="300"/>
    </location>
</feature>
<dbReference type="InterPro" id="IPR001594">
    <property type="entry name" value="Palmitoyltrfase_DHHC"/>
</dbReference>
<feature type="region of interest" description="Disordered" evidence="8">
    <location>
        <begin position="52"/>
        <end position="73"/>
    </location>
</feature>
<name>A0AA40HYM3_CNENI</name>
<keyword evidence="4 7" id="KW-1133">Transmembrane helix</keyword>
<feature type="transmembrane region" description="Helical" evidence="7">
    <location>
        <begin position="306"/>
        <end position="329"/>
    </location>
</feature>
<evidence type="ECO:0000256" key="1">
    <source>
        <dbReference type="ARBA" id="ARBA00004141"/>
    </source>
</evidence>
<feature type="transmembrane region" description="Helical" evidence="7">
    <location>
        <begin position="467"/>
        <end position="492"/>
    </location>
</feature>
<gene>
    <name evidence="10" type="ORF">QTO34_018325</name>
</gene>
<evidence type="ECO:0000256" key="8">
    <source>
        <dbReference type="SAM" id="MobiDB-lite"/>
    </source>
</evidence>
<dbReference type="PROSITE" id="PS50216">
    <property type="entry name" value="DHHC"/>
    <property type="match status" value="1"/>
</dbReference>
<evidence type="ECO:0000256" key="4">
    <source>
        <dbReference type="ARBA" id="ARBA00022989"/>
    </source>
</evidence>
<dbReference type="PANTHER" id="PTHR22883">
    <property type="entry name" value="ZINC FINGER DHHC DOMAIN CONTAINING PROTEIN"/>
    <property type="match status" value="1"/>
</dbReference>
<comment type="similarity">
    <text evidence="7">Belongs to the DHHC palmitoyltransferase family.</text>
</comment>
<keyword evidence="11" id="KW-1185">Reference proteome</keyword>
<comment type="catalytic activity">
    <reaction evidence="7">
        <text>L-cysteinyl-[protein] + hexadecanoyl-CoA = S-hexadecanoyl-L-cysteinyl-[protein] + CoA</text>
        <dbReference type="Rhea" id="RHEA:36683"/>
        <dbReference type="Rhea" id="RHEA-COMP:10131"/>
        <dbReference type="Rhea" id="RHEA-COMP:11032"/>
        <dbReference type="ChEBI" id="CHEBI:29950"/>
        <dbReference type="ChEBI" id="CHEBI:57287"/>
        <dbReference type="ChEBI" id="CHEBI:57379"/>
        <dbReference type="ChEBI" id="CHEBI:74151"/>
        <dbReference type="EC" id="2.3.1.225"/>
    </reaction>
</comment>
<dbReference type="GO" id="GO:0006612">
    <property type="term" value="P:protein targeting to membrane"/>
    <property type="evidence" value="ECO:0007669"/>
    <property type="project" value="TreeGrafter"/>
</dbReference>
<evidence type="ECO:0000313" key="10">
    <source>
        <dbReference type="EMBL" id="KAK1339769.1"/>
    </source>
</evidence>
<evidence type="ECO:0000259" key="9">
    <source>
        <dbReference type="Pfam" id="PF01529"/>
    </source>
</evidence>
<evidence type="ECO:0000256" key="5">
    <source>
        <dbReference type="ARBA" id="ARBA00023136"/>
    </source>
</evidence>
<dbReference type="Proteomes" id="UP001177744">
    <property type="component" value="Unassembled WGS sequence"/>
</dbReference>
<dbReference type="Pfam" id="PF01529">
    <property type="entry name" value="DHHC"/>
    <property type="match status" value="1"/>
</dbReference>
<dbReference type="EMBL" id="JAULJE010000008">
    <property type="protein sequence ID" value="KAK1339769.1"/>
    <property type="molecule type" value="Genomic_DNA"/>
</dbReference>
<evidence type="ECO:0000256" key="2">
    <source>
        <dbReference type="ARBA" id="ARBA00022679"/>
    </source>
</evidence>
<evidence type="ECO:0000313" key="11">
    <source>
        <dbReference type="Proteomes" id="UP001177744"/>
    </source>
</evidence>
<evidence type="ECO:0000256" key="6">
    <source>
        <dbReference type="ARBA" id="ARBA00023315"/>
    </source>
</evidence>
<dbReference type="AlphaFoldDB" id="A0AA40HYM3"/>
<accession>A0AA40HYM3</accession>
<dbReference type="GO" id="GO:0019706">
    <property type="term" value="F:protein-cysteine S-palmitoyltransferase activity"/>
    <property type="evidence" value="ECO:0007669"/>
    <property type="project" value="UniProtKB-EC"/>
</dbReference>
<dbReference type="PANTHER" id="PTHR22883:SF22">
    <property type="entry name" value="PALMITOYLTRANSFERASE ZDHHC11-RELATED"/>
    <property type="match status" value="1"/>
</dbReference>
<comment type="caution">
    <text evidence="10">The sequence shown here is derived from an EMBL/GenBank/DDBJ whole genome shotgun (WGS) entry which is preliminary data.</text>
</comment>
<keyword evidence="6 7" id="KW-0012">Acyltransferase</keyword>
<dbReference type="InterPro" id="IPR039859">
    <property type="entry name" value="PFA4/ZDH16/20/ERF2-like"/>
</dbReference>
<sequence>MLWPNLGPSGCWAPLGCLAAHRVAVVDRQAMEIHLHPIALCRAVEAQRSTWESSMQPVSEPRGAQKSPTQQAGRPGMAIGTVLHSTCKNTQLCLQKPQIVPSGAQSSTCQSLTQHHGESGGALETAPGIAWKPPKQSLPGSYTTSWETTISASQNSTQYLREPGRGTEGAPSIAWDISKLSLQGSYTASWEATISASQSSTQNLGEPGRRTEGAPRNTWERSGLQSLLSFMSPKKPGMDCCGRSQRRVLPEPTSRAQQTLPPRLSRVNGWSKPLHQYQAVSWAMFVTLALAMFGIFIPMLPGMWKYVVYGVSGGMLLFHVIVYLVCVSIDPGEDNVRRKIYGEPLPTFDRSKQHHVIEDLYCCLCGVTVSEKAKHCRACNKCIAGFDHHCKWLNNCIGSRNYGWFFSSLASASAWLLCVVSVLLYIVIQHQVNPLVLRTDPQYKDIKSENTWLLFLPYFHVEAKTPVFVIIAVFVLVLDLISLLLIGQLFIFHLYLSTCPPSPGPGWLVFSPPVHM</sequence>
<dbReference type="GO" id="GO:0016020">
    <property type="term" value="C:membrane"/>
    <property type="evidence" value="ECO:0007669"/>
    <property type="project" value="UniProtKB-SubCell"/>
</dbReference>
<evidence type="ECO:0000256" key="7">
    <source>
        <dbReference type="RuleBase" id="RU079119"/>
    </source>
</evidence>
<dbReference type="GO" id="GO:0005783">
    <property type="term" value="C:endoplasmic reticulum"/>
    <property type="evidence" value="ECO:0007669"/>
    <property type="project" value="TreeGrafter"/>
</dbReference>
<dbReference type="GO" id="GO:0005794">
    <property type="term" value="C:Golgi apparatus"/>
    <property type="evidence" value="ECO:0007669"/>
    <property type="project" value="TreeGrafter"/>
</dbReference>
<dbReference type="EC" id="2.3.1.225" evidence="7"/>
<evidence type="ECO:0000256" key="3">
    <source>
        <dbReference type="ARBA" id="ARBA00022692"/>
    </source>
</evidence>
<feature type="region of interest" description="Disordered" evidence="8">
    <location>
        <begin position="196"/>
        <end position="218"/>
    </location>
</feature>
<keyword evidence="5 7" id="KW-0472">Membrane</keyword>
<feature type="domain" description="Palmitoyltransferase DHHC" evidence="9">
    <location>
        <begin position="358"/>
        <end position="496"/>
    </location>
</feature>
<feature type="transmembrane region" description="Helical" evidence="7">
    <location>
        <begin position="402"/>
        <end position="428"/>
    </location>
</feature>